<gene>
    <name evidence="13" type="primary">LOC116306276</name>
</gene>
<accession>A0A6P8J3K0</accession>
<dbReference type="CDD" id="cd00637">
    <property type="entry name" value="7tm_classA_rhodopsin-like"/>
    <property type="match status" value="3"/>
</dbReference>
<keyword evidence="5 9" id="KW-0297">G-protein coupled receptor</keyword>
<feature type="transmembrane region" description="Helical" evidence="10">
    <location>
        <begin position="411"/>
        <end position="432"/>
    </location>
</feature>
<keyword evidence="8 9" id="KW-0807">Transducer</keyword>
<feature type="transmembrane region" description="Helical" evidence="10">
    <location>
        <begin position="731"/>
        <end position="757"/>
    </location>
</feature>
<dbReference type="GO" id="GO:0004930">
    <property type="term" value="F:G protein-coupled receptor activity"/>
    <property type="evidence" value="ECO:0007669"/>
    <property type="project" value="UniProtKB-KW"/>
</dbReference>
<name>A0A6P8J3K0_ACTTE</name>
<dbReference type="PRINTS" id="PR00237">
    <property type="entry name" value="GPCRRHODOPSN"/>
</dbReference>
<evidence type="ECO:0000313" key="12">
    <source>
        <dbReference type="Proteomes" id="UP000515163"/>
    </source>
</evidence>
<dbReference type="InterPro" id="IPR000276">
    <property type="entry name" value="GPCR_Rhodpsn"/>
</dbReference>
<keyword evidence="7 9" id="KW-0675">Receptor</keyword>
<dbReference type="SUPFAM" id="SSF81321">
    <property type="entry name" value="Family A G protein-coupled receptor-like"/>
    <property type="match status" value="3"/>
</dbReference>
<feature type="transmembrane region" description="Helical" evidence="10">
    <location>
        <begin position="236"/>
        <end position="256"/>
    </location>
</feature>
<evidence type="ECO:0000259" key="11">
    <source>
        <dbReference type="PROSITE" id="PS50262"/>
    </source>
</evidence>
<feature type="domain" description="G-protein coupled receptors family 1 profile" evidence="11">
    <location>
        <begin position="40"/>
        <end position="288"/>
    </location>
</feature>
<reference evidence="13" key="1">
    <citation type="submission" date="2025-08" db="UniProtKB">
        <authorList>
            <consortium name="RefSeq"/>
        </authorList>
    </citation>
    <scope>IDENTIFICATION</scope>
    <source>
        <tissue evidence="13">Tentacle</tissue>
    </source>
</reference>
<feature type="transmembrane region" description="Helical" evidence="10">
    <location>
        <begin position="29"/>
        <end position="49"/>
    </location>
</feature>
<evidence type="ECO:0000256" key="2">
    <source>
        <dbReference type="ARBA" id="ARBA00022475"/>
    </source>
</evidence>
<evidence type="ECO:0000256" key="10">
    <source>
        <dbReference type="SAM" id="Phobius"/>
    </source>
</evidence>
<dbReference type="PROSITE" id="PS00237">
    <property type="entry name" value="G_PROTEIN_RECEP_F1_1"/>
    <property type="match status" value="3"/>
</dbReference>
<evidence type="ECO:0000256" key="9">
    <source>
        <dbReference type="RuleBase" id="RU000688"/>
    </source>
</evidence>
<keyword evidence="3 9" id="KW-0812">Transmembrane</keyword>
<sequence length="1027" mass="117114">MNSTWDSLSRLDYELKSRTTALKVFESTVYSFFFFSAVVGNLLTIYVVWKSKSLRTIPNVFVVSLALSDLGMGILSMHLLLTVLITSEWTFGDMVCQYQGFVSVLMAATSTQTLAWMAVNRFYSVVKPQKYRTRFTRRNTIFITASIWSLSLFAPIPYLASGQRFLFNPGKLFCYVVVDSGWFTVFLVTIFVAFPSSVIFFCYVRVFQAVQQHNKKVLHSREKTLSVQDIKIARTLFVIVVVFMICWTPVLIMDFIDTIRGDYSLPRGAYTCYTFLATFSSSINPVIYGIMNPKFRKEYLRVLLCKAIRGVQVETTAVSAAQRTKELVSSRSLGLMIFEITSFAVLQFMTITGNALTMYIIWKAPKLRSTSNYFIACLAISDLGMGILSEHLLLATLIVSRWPFNEAVCQYQGIVAITMAAASTQTLAWTALNRYFKIVKTKYYTKVFTKWKLIAILSFTWISSILANCPYLLAGYKFVFHPGKFFCYLTLDVTWFTAFLVSIYVGIPSAVIVFCYFKVFQTVRRHNSNISKTRATGVLSVEELKVTRTLFLIVVVFMGCWTPILIMDLIDTVRGRWSLSRSAYAAYTFLGTMSSAVNPLIYAFGNHAFKEEYRKVLNFSWGSVRKMFCWVRNGAHVGSVRSLAIEQPRHVDVNKNISIKVQKRKIRLETTMNKSLDALERFSIEFQNRPLGLVIFESMAFAVLYFIAITGHTLTLYAIWKSPKLRTISNYFVACLSISDLGMAILVMHLVLATLIMSRWPFNEAICQYQGIVIITMAATSIQTLAWTAVNRYFRVVDTSSYFKVFTKKNTVLMMIFIWISSALATSPYLFSGKKFVFHPGKFFCYMDLEIKWFTAVLVIMYVGIPSSVVVICYFKVFQTVRRHESNISKTRATGALSVEELKVTRTLFITVVVFIGCWTPILIMDLIDTVRGRWSLSRSAYAAYTFLGTMSSAVNPFIYGLNNPRFRKEYLRILLRRPPELSVNVPSYLKRQMSLINRKTSATAHLTSAARRLRNDESCRGSSGRI</sequence>
<evidence type="ECO:0000256" key="5">
    <source>
        <dbReference type="ARBA" id="ARBA00023040"/>
    </source>
</evidence>
<dbReference type="Gene3D" id="1.20.1070.10">
    <property type="entry name" value="Rhodopsin 7-helix transmembrane proteins"/>
    <property type="match status" value="3"/>
</dbReference>
<dbReference type="OrthoDB" id="10044919at2759"/>
<feature type="transmembrane region" description="Helical" evidence="10">
    <location>
        <begin position="453"/>
        <end position="473"/>
    </location>
</feature>
<dbReference type="PANTHER" id="PTHR24228">
    <property type="entry name" value="B2 BRADYKININ RECEPTOR/ANGIOTENSIN II RECEPTOR"/>
    <property type="match status" value="1"/>
</dbReference>
<keyword evidence="4 10" id="KW-1133">Transmembrane helix</keyword>
<evidence type="ECO:0000313" key="13">
    <source>
        <dbReference type="RefSeq" id="XP_031572160.1"/>
    </source>
</evidence>
<feature type="transmembrane region" description="Helical" evidence="10">
    <location>
        <begin position="180"/>
        <end position="206"/>
    </location>
</feature>
<feature type="transmembrane region" description="Helical" evidence="10">
    <location>
        <begin position="908"/>
        <end position="928"/>
    </location>
</feature>
<dbReference type="PROSITE" id="PS50262">
    <property type="entry name" value="G_PROTEIN_RECEP_F1_2"/>
    <property type="match status" value="3"/>
</dbReference>
<feature type="transmembrane region" description="Helical" evidence="10">
    <location>
        <begin position="811"/>
        <end position="831"/>
    </location>
</feature>
<evidence type="ECO:0000256" key="7">
    <source>
        <dbReference type="ARBA" id="ARBA00023170"/>
    </source>
</evidence>
<dbReference type="SMART" id="SM01381">
    <property type="entry name" value="7TM_GPCR_Srsx"/>
    <property type="match status" value="1"/>
</dbReference>
<feature type="domain" description="G-protein coupled receptors family 1 profile" evidence="11">
    <location>
        <begin position="711"/>
        <end position="960"/>
    </location>
</feature>
<feature type="transmembrane region" description="Helical" evidence="10">
    <location>
        <begin position="550"/>
        <end position="570"/>
    </location>
</feature>
<dbReference type="GO" id="GO:0005886">
    <property type="term" value="C:plasma membrane"/>
    <property type="evidence" value="ECO:0007669"/>
    <property type="project" value="UniProtKB-SubCell"/>
</dbReference>
<keyword evidence="2" id="KW-1003">Cell membrane</keyword>
<evidence type="ECO:0000256" key="3">
    <source>
        <dbReference type="ARBA" id="ARBA00022692"/>
    </source>
</evidence>
<feature type="transmembrane region" description="Helical" evidence="10">
    <location>
        <begin position="940"/>
        <end position="963"/>
    </location>
</feature>
<evidence type="ECO:0000256" key="4">
    <source>
        <dbReference type="ARBA" id="ARBA00022989"/>
    </source>
</evidence>
<feature type="transmembrane region" description="Helical" evidence="10">
    <location>
        <begin position="851"/>
        <end position="875"/>
    </location>
</feature>
<feature type="transmembrane region" description="Helical" evidence="10">
    <location>
        <begin position="61"/>
        <end position="86"/>
    </location>
</feature>
<feature type="transmembrane region" description="Helical" evidence="10">
    <location>
        <begin position="98"/>
        <end position="119"/>
    </location>
</feature>
<feature type="transmembrane region" description="Helical" evidence="10">
    <location>
        <begin position="493"/>
        <end position="517"/>
    </location>
</feature>
<comment type="similarity">
    <text evidence="9">Belongs to the G-protein coupled receptor 1 family.</text>
</comment>
<dbReference type="Proteomes" id="UP000515163">
    <property type="component" value="Unplaced"/>
</dbReference>
<feature type="domain" description="G-protein coupled receptors family 1 profile" evidence="11">
    <location>
        <begin position="353"/>
        <end position="602"/>
    </location>
</feature>
<feature type="unsure residue" description="D or N" evidence="13">
    <location>
        <position position="652"/>
    </location>
</feature>
<dbReference type="InParanoid" id="A0A6P8J3K0"/>
<feature type="transmembrane region" description="Helical" evidence="10">
    <location>
        <begin position="769"/>
        <end position="790"/>
    </location>
</feature>
<organism evidence="12 13">
    <name type="scientific">Actinia tenebrosa</name>
    <name type="common">Australian red waratah sea anemone</name>
    <dbReference type="NCBI Taxonomy" id="6105"/>
    <lineage>
        <taxon>Eukaryota</taxon>
        <taxon>Metazoa</taxon>
        <taxon>Cnidaria</taxon>
        <taxon>Anthozoa</taxon>
        <taxon>Hexacorallia</taxon>
        <taxon>Actiniaria</taxon>
        <taxon>Actiniidae</taxon>
        <taxon>Actinia</taxon>
    </lineage>
</organism>
<dbReference type="InterPro" id="IPR017452">
    <property type="entry name" value="GPCR_Rhodpsn_7TM"/>
</dbReference>
<dbReference type="AlphaFoldDB" id="A0A6P8J3K0"/>
<evidence type="ECO:0000256" key="1">
    <source>
        <dbReference type="ARBA" id="ARBA00004651"/>
    </source>
</evidence>
<feature type="transmembrane region" description="Helical" evidence="10">
    <location>
        <begin position="140"/>
        <end position="160"/>
    </location>
</feature>
<dbReference type="PANTHER" id="PTHR24228:SF59">
    <property type="entry name" value="NEUROPEPTIDE RECEPTOR 15"/>
    <property type="match status" value="1"/>
</dbReference>
<keyword evidence="6 10" id="KW-0472">Membrane</keyword>
<feature type="transmembrane region" description="Helical" evidence="10">
    <location>
        <begin position="268"/>
        <end position="291"/>
    </location>
</feature>
<feature type="transmembrane region" description="Helical" evidence="10">
    <location>
        <begin position="373"/>
        <end position="399"/>
    </location>
</feature>
<keyword evidence="12" id="KW-1185">Reference proteome</keyword>
<evidence type="ECO:0000256" key="6">
    <source>
        <dbReference type="ARBA" id="ARBA00023136"/>
    </source>
</evidence>
<dbReference type="KEGG" id="aten:116306276"/>
<protein>
    <submittedName>
        <fullName evidence="13">Uncharacterized protein LOC116306276</fullName>
    </submittedName>
</protein>
<evidence type="ECO:0000256" key="8">
    <source>
        <dbReference type="ARBA" id="ARBA00023224"/>
    </source>
</evidence>
<dbReference type="Pfam" id="PF00001">
    <property type="entry name" value="7tm_1"/>
    <property type="match status" value="3"/>
</dbReference>
<comment type="subcellular location">
    <subcellularLocation>
        <location evidence="1">Cell membrane</location>
        <topology evidence="1">Multi-pass membrane protein</topology>
    </subcellularLocation>
</comment>
<proteinExistence type="inferred from homology"/>
<dbReference type="RefSeq" id="XP_031572160.1">
    <property type="nucleotide sequence ID" value="XM_031716300.1"/>
</dbReference>